<dbReference type="AlphaFoldDB" id="A0A7J8KBP4"/>
<dbReference type="Proteomes" id="UP000593571">
    <property type="component" value="Unassembled WGS sequence"/>
</dbReference>
<evidence type="ECO:0000313" key="3">
    <source>
        <dbReference type="Proteomes" id="UP000593571"/>
    </source>
</evidence>
<keyword evidence="3" id="KW-1185">Reference proteome</keyword>
<dbReference type="EMBL" id="JACASE010000001">
    <property type="protein sequence ID" value="KAF6506254.1"/>
    <property type="molecule type" value="Genomic_DNA"/>
</dbReference>
<name>A0A7J8KBP4_ROUAE</name>
<evidence type="ECO:0000256" key="1">
    <source>
        <dbReference type="SAM" id="MobiDB-lite"/>
    </source>
</evidence>
<proteinExistence type="predicted"/>
<protein>
    <submittedName>
        <fullName evidence="2">Uncharacterized protein</fullName>
    </submittedName>
</protein>
<accession>A0A7J8KBP4</accession>
<sequence>MSEKYKPNTGGPTKTRGAPTPLRLCSCRPRLAPSPPRTRPGFLRKCLAPLSGSPGAWREVAGSTDCPSRINSLTRAPPGRLLYLRLVIPVSLCHSPRTGPEAGYGLLLFSLTDFLKCKCIGVTLASDISQVSSMQSDNTPSVCCIVRLPPKGRSSVTVHLAPSTLTCLSPPPIPLVTARLCLCP</sequence>
<gene>
    <name evidence="2" type="ORF">HJG63_008040</name>
</gene>
<comment type="caution">
    <text evidence="2">The sequence shown here is derived from an EMBL/GenBank/DDBJ whole genome shotgun (WGS) entry which is preliminary data.</text>
</comment>
<reference evidence="2 3" key="1">
    <citation type="journal article" date="2020" name="Nature">
        <title>Six reference-quality genomes reveal evolution of bat adaptations.</title>
        <authorList>
            <person name="Jebb D."/>
            <person name="Huang Z."/>
            <person name="Pippel M."/>
            <person name="Hughes G.M."/>
            <person name="Lavrichenko K."/>
            <person name="Devanna P."/>
            <person name="Winkler S."/>
            <person name="Jermiin L.S."/>
            <person name="Skirmuntt E.C."/>
            <person name="Katzourakis A."/>
            <person name="Burkitt-Gray L."/>
            <person name="Ray D.A."/>
            <person name="Sullivan K.A.M."/>
            <person name="Roscito J.G."/>
            <person name="Kirilenko B.M."/>
            <person name="Davalos L.M."/>
            <person name="Corthals A.P."/>
            <person name="Power M.L."/>
            <person name="Jones G."/>
            <person name="Ransome R.D."/>
            <person name="Dechmann D.K.N."/>
            <person name="Locatelli A.G."/>
            <person name="Puechmaille S.J."/>
            <person name="Fedrigo O."/>
            <person name="Jarvis E.D."/>
            <person name="Hiller M."/>
            <person name="Vernes S.C."/>
            <person name="Myers E.W."/>
            <person name="Teeling E.C."/>
        </authorList>
    </citation>
    <scope>NUCLEOTIDE SEQUENCE [LARGE SCALE GENOMIC DNA]</scope>
    <source>
        <strain evidence="2">MRouAeg1</strain>
        <tissue evidence="2">Muscle</tissue>
    </source>
</reference>
<organism evidence="2 3">
    <name type="scientific">Rousettus aegyptiacus</name>
    <name type="common">Egyptian fruit bat</name>
    <name type="synonym">Pteropus aegyptiacus</name>
    <dbReference type="NCBI Taxonomy" id="9407"/>
    <lineage>
        <taxon>Eukaryota</taxon>
        <taxon>Metazoa</taxon>
        <taxon>Chordata</taxon>
        <taxon>Craniata</taxon>
        <taxon>Vertebrata</taxon>
        <taxon>Euteleostomi</taxon>
        <taxon>Mammalia</taxon>
        <taxon>Eutheria</taxon>
        <taxon>Laurasiatheria</taxon>
        <taxon>Chiroptera</taxon>
        <taxon>Yinpterochiroptera</taxon>
        <taxon>Pteropodoidea</taxon>
        <taxon>Pteropodidae</taxon>
        <taxon>Rousettinae</taxon>
        <taxon>Rousettus</taxon>
    </lineage>
</organism>
<evidence type="ECO:0000313" key="2">
    <source>
        <dbReference type="EMBL" id="KAF6506254.1"/>
    </source>
</evidence>
<feature type="region of interest" description="Disordered" evidence="1">
    <location>
        <begin position="1"/>
        <end position="21"/>
    </location>
</feature>